<dbReference type="Proteomes" id="UP000324222">
    <property type="component" value="Unassembled WGS sequence"/>
</dbReference>
<organism evidence="2 3">
    <name type="scientific">Portunus trituberculatus</name>
    <name type="common">Swimming crab</name>
    <name type="synonym">Neptunus trituberculatus</name>
    <dbReference type="NCBI Taxonomy" id="210409"/>
    <lineage>
        <taxon>Eukaryota</taxon>
        <taxon>Metazoa</taxon>
        <taxon>Ecdysozoa</taxon>
        <taxon>Arthropoda</taxon>
        <taxon>Crustacea</taxon>
        <taxon>Multicrustacea</taxon>
        <taxon>Malacostraca</taxon>
        <taxon>Eumalacostraca</taxon>
        <taxon>Eucarida</taxon>
        <taxon>Decapoda</taxon>
        <taxon>Pleocyemata</taxon>
        <taxon>Brachyura</taxon>
        <taxon>Eubrachyura</taxon>
        <taxon>Portunoidea</taxon>
        <taxon>Portunidae</taxon>
        <taxon>Portuninae</taxon>
        <taxon>Portunus</taxon>
    </lineage>
</organism>
<comment type="caution">
    <text evidence="2">The sequence shown here is derived from an EMBL/GenBank/DDBJ whole genome shotgun (WGS) entry which is preliminary data.</text>
</comment>
<feature type="compositionally biased region" description="Basic residues" evidence="1">
    <location>
        <begin position="73"/>
        <end position="85"/>
    </location>
</feature>
<gene>
    <name evidence="2" type="ORF">E2C01_079288</name>
</gene>
<evidence type="ECO:0000313" key="2">
    <source>
        <dbReference type="EMBL" id="MPC84548.1"/>
    </source>
</evidence>
<reference evidence="2 3" key="1">
    <citation type="submission" date="2019-05" db="EMBL/GenBank/DDBJ databases">
        <title>Another draft genome of Portunus trituberculatus and its Hox gene families provides insights of decapod evolution.</title>
        <authorList>
            <person name="Jeong J.-H."/>
            <person name="Song I."/>
            <person name="Kim S."/>
            <person name="Choi T."/>
            <person name="Kim D."/>
            <person name="Ryu S."/>
            <person name="Kim W."/>
        </authorList>
    </citation>
    <scope>NUCLEOTIDE SEQUENCE [LARGE SCALE GENOMIC DNA]</scope>
    <source>
        <tissue evidence="2">Muscle</tissue>
    </source>
</reference>
<sequence length="136" mass="15239">MMSCCVLVYCSQSRYVPSYPACPACPVVLVLPPPHPTQEDPWDHLVLGPLAAQVAQGVLYSQGNGQGREPAKGIKKKRKDKKKVHLSAGSLKSGKASDKIREQMPRYLPLKRRQIVGSREYRCREGVPEFTSERYE</sequence>
<evidence type="ECO:0000256" key="1">
    <source>
        <dbReference type="SAM" id="MobiDB-lite"/>
    </source>
</evidence>
<keyword evidence="3" id="KW-1185">Reference proteome</keyword>
<proteinExistence type="predicted"/>
<evidence type="ECO:0000313" key="3">
    <source>
        <dbReference type="Proteomes" id="UP000324222"/>
    </source>
</evidence>
<feature type="region of interest" description="Disordered" evidence="1">
    <location>
        <begin position="61"/>
        <end position="104"/>
    </location>
</feature>
<dbReference type="EMBL" id="VSRR010065734">
    <property type="protein sequence ID" value="MPC84548.1"/>
    <property type="molecule type" value="Genomic_DNA"/>
</dbReference>
<feature type="compositionally biased region" description="Basic and acidic residues" evidence="1">
    <location>
        <begin position="95"/>
        <end position="104"/>
    </location>
</feature>
<accession>A0A5B7IV69</accession>
<dbReference type="AlphaFoldDB" id="A0A5B7IV69"/>
<protein>
    <submittedName>
        <fullName evidence="2">Uncharacterized protein</fullName>
    </submittedName>
</protein>
<name>A0A5B7IV69_PORTR</name>